<dbReference type="PANTHER" id="PTHR40076:SF1">
    <property type="entry name" value="MEMBRANE PROTEIN"/>
    <property type="match status" value="1"/>
</dbReference>
<feature type="domain" description="DUF7847" evidence="2">
    <location>
        <begin position="62"/>
        <end position="196"/>
    </location>
</feature>
<dbReference type="PANTHER" id="PTHR40076">
    <property type="entry name" value="MEMBRANE PROTEIN-RELATED"/>
    <property type="match status" value="1"/>
</dbReference>
<dbReference type="EMBL" id="MFLU01000002">
    <property type="protein sequence ID" value="OGG76186.1"/>
    <property type="molecule type" value="Genomic_DNA"/>
</dbReference>
<comment type="caution">
    <text evidence="3">The sequence shown here is derived from an EMBL/GenBank/DDBJ whole genome shotgun (WGS) entry which is preliminary data.</text>
</comment>
<feature type="transmembrane region" description="Helical" evidence="1">
    <location>
        <begin position="124"/>
        <end position="148"/>
    </location>
</feature>
<dbReference type="STRING" id="1798507.A3A34_01705"/>
<keyword evidence="1" id="KW-0812">Transmembrane</keyword>
<gene>
    <name evidence="3" type="ORF">A3A34_01705</name>
</gene>
<sequence>MQQLSIKECVRFGWKTFKKRLWFFVGVYAAYFSIIGIISLATDGAESREVPAALNIAVILASIAIGTIIEIALVNLALKAHENVGSIKLSGLFSPMPFWYYLAAKILIGIAVLFGLILLVVPGIILTLMFAFAPYIVVDRALGPIGALKESIRITKGYRWTLLGVVVVLGLLNVAGALALFVGLLVTLPVSALAFVHVYRTLEHRASEVVPTST</sequence>
<proteinExistence type="predicted"/>
<dbReference type="AlphaFoldDB" id="A0A1F6ERD4"/>
<name>A0A1F6ERD4_9BACT</name>
<dbReference type="Pfam" id="PF25231">
    <property type="entry name" value="DUF7847"/>
    <property type="match status" value="1"/>
</dbReference>
<feature type="transmembrane region" description="Helical" evidence="1">
    <location>
        <begin position="98"/>
        <end position="118"/>
    </location>
</feature>
<keyword evidence="1" id="KW-0472">Membrane</keyword>
<evidence type="ECO:0000313" key="3">
    <source>
        <dbReference type="EMBL" id="OGG76186.1"/>
    </source>
</evidence>
<feature type="transmembrane region" description="Helical" evidence="1">
    <location>
        <begin position="53"/>
        <end position="78"/>
    </location>
</feature>
<keyword evidence="1" id="KW-1133">Transmembrane helix</keyword>
<evidence type="ECO:0000259" key="2">
    <source>
        <dbReference type="Pfam" id="PF25231"/>
    </source>
</evidence>
<evidence type="ECO:0000313" key="4">
    <source>
        <dbReference type="Proteomes" id="UP000178587"/>
    </source>
</evidence>
<organism evidence="3 4">
    <name type="scientific">Candidatus Kaiserbacteria bacterium RIFCSPLOWO2_01_FULL_50_24</name>
    <dbReference type="NCBI Taxonomy" id="1798507"/>
    <lineage>
        <taxon>Bacteria</taxon>
        <taxon>Candidatus Kaiseribacteriota</taxon>
    </lineage>
</organism>
<accession>A0A1F6ERD4</accession>
<reference evidence="3 4" key="1">
    <citation type="journal article" date="2016" name="Nat. Commun.">
        <title>Thousands of microbial genomes shed light on interconnected biogeochemical processes in an aquifer system.</title>
        <authorList>
            <person name="Anantharaman K."/>
            <person name="Brown C.T."/>
            <person name="Hug L.A."/>
            <person name="Sharon I."/>
            <person name="Castelle C.J."/>
            <person name="Probst A.J."/>
            <person name="Thomas B.C."/>
            <person name="Singh A."/>
            <person name="Wilkins M.J."/>
            <person name="Karaoz U."/>
            <person name="Brodie E.L."/>
            <person name="Williams K.H."/>
            <person name="Hubbard S.S."/>
            <person name="Banfield J.F."/>
        </authorList>
    </citation>
    <scope>NUCLEOTIDE SEQUENCE [LARGE SCALE GENOMIC DNA]</scope>
</reference>
<feature type="transmembrane region" description="Helical" evidence="1">
    <location>
        <begin position="21"/>
        <end position="41"/>
    </location>
</feature>
<dbReference type="Proteomes" id="UP000178587">
    <property type="component" value="Unassembled WGS sequence"/>
</dbReference>
<evidence type="ECO:0000256" key="1">
    <source>
        <dbReference type="SAM" id="Phobius"/>
    </source>
</evidence>
<feature type="transmembrane region" description="Helical" evidence="1">
    <location>
        <begin position="160"/>
        <end position="186"/>
    </location>
</feature>
<dbReference type="InterPro" id="IPR057169">
    <property type="entry name" value="DUF7847"/>
</dbReference>
<protein>
    <recommendedName>
        <fullName evidence="2">DUF7847 domain-containing protein</fullName>
    </recommendedName>
</protein>
<dbReference type="InterPro" id="IPR010380">
    <property type="entry name" value="DUF975"/>
</dbReference>